<evidence type="ECO:0000259" key="1">
    <source>
        <dbReference type="SMART" id="SM00507"/>
    </source>
</evidence>
<dbReference type="SMART" id="SM00507">
    <property type="entry name" value="HNHc"/>
    <property type="match status" value="1"/>
</dbReference>
<dbReference type="EMBL" id="LAZR01025172">
    <property type="protein sequence ID" value="KKL72758.1"/>
    <property type="molecule type" value="Genomic_DNA"/>
</dbReference>
<accession>A0A0F9EFC7</accession>
<dbReference type="GO" id="GO:0008270">
    <property type="term" value="F:zinc ion binding"/>
    <property type="evidence" value="ECO:0007669"/>
    <property type="project" value="InterPro"/>
</dbReference>
<protein>
    <recommendedName>
        <fullName evidence="1">HNH nuclease domain-containing protein</fullName>
    </recommendedName>
</protein>
<dbReference type="AlphaFoldDB" id="A0A0F9EFC7"/>
<dbReference type="NCBIfam" id="NF040563">
    <property type="entry name" value="guided_IscB"/>
    <property type="match status" value="1"/>
</dbReference>
<gene>
    <name evidence="2" type="ORF">LCGC14_2081710</name>
</gene>
<dbReference type="Pfam" id="PF01844">
    <property type="entry name" value="HNH"/>
    <property type="match status" value="1"/>
</dbReference>
<dbReference type="InterPro" id="IPR025938">
    <property type="entry name" value="RRXRR_dom"/>
</dbReference>
<dbReference type="Gene3D" id="1.10.30.50">
    <property type="match status" value="1"/>
</dbReference>
<dbReference type="Pfam" id="PF14239">
    <property type="entry name" value="RRXRR"/>
    <property type="match status" value="1"/>
</dbReference>
<comment type="caution">
    <text evidence="2">The sequence shown here is derived from an EMBL/GenBank/DDBJ whole genome shotgun (WGS) entry which is preliminary data.</text>
</comment>
<dbReference type="CDD" id="cd00085">
    <property type="entry name" value="HNHc"/>
    <property type="match status" value="1"/>
</dbReference>
<feature type="domain" description="HNH nuclease" evidence="1">
    <location>
        <begin position="183"/>
        <end position="237"/>
    </location>
</feature>
<proteinExistence type="predicted"/>
<dbReference type="InterPro" id="IPR003615">
    <property type="entry name" value="HNH_nuc"/>
</dbReference>
<dbReference type="InterPro" id="IPR002711">
    <property type="entry name" value="HNH"/>
</dbReference>
<dbReference type="InterPro" id="IPR047693">
    <property type="entry name" value="RNA-guided_IscB-like"/>
</dbReference>
<dbReference type="GO" id="GO:0004519">
    <property type="term" value="F:endonuclease activity"/>
    <property type="evidence" value="ECO:0007669"/>
    <property type="project" value="InterPro"/>
</dbReference>
<dbReference type="GO" id="GO:0003676">
    <property type="term" value="F:nucleic acid binding"/>
    <property type="evidence" value="ECO:0007669"/>
    <property type="project" value="InterPro"/>
</dbReference>
<sequence length="407" mass="46452">MFVYVLDQHGRPLMPCRPQKARKLLRASKARVVSHTPFTIQLRYGSSGYKQEVVAGMDTGSKKIGCAAVTNGQEIYAAEVELNNGISKKMKRRAVYRRSRRGRKTRYRKPRWENRASMRRAGRLAPSIRSKLESHLREKRFVESILPVSRWVVETANFDIHKITNPNVEGVGYQEGPQKDWYNVKAYVLHRDGYKCQRKEKGLKHSTTLCVHHIIHRRDEGTNSPNNLVTLCKTCHDALHDGNWELPKRKPSKTRHATHMGIVQACLKKSGWKFTETFGYLTKLKREYLRLPKSHVNDAIAICCGEVAMPIVILYKRHVSAGDYQQTKGKRSEVRIPTGKLFGLRKFDLIRTSKGTGFVKGKRSTGWFALADIFNWIISVDVSVKKNCVRLQARTTTLLRGGASSPP</sequence>
<reference evidence="2" key="1">
    <citation type="journal article" date="2015" name="Nature">
        <title>Complex archaea that bridge the gap between prokaryotes and eukaryotes.</title>
        <authorList>
            <person name="Spang A."/>
            <person name="Saw J.H."/>
            <person name="Jorgensen S.L."/>
            <person name="Zaremba-Niedzwiedzka K."/>
            <person name="Martijn J."/>
            <person name="Lind A.E."/>
            <person name="van Eijk R."/>
            <person name="Schleper C."/>
            <person name="Guy L."/>
            <person name="Ettema T.J."/>
        </authorList>
    </citation>
    <scope>NUCLEOTIDE SEQUENCE</scope>
</reference>
<organism evidence="2">
    <name type="scientific">marine sediment metagenome</name>
    <dbReference type="NCBI Taxonomy" id="412755"/>
    <lineage>
        <taxon>unclassified sequences</taxon>
        <taxon>metagenomes</taxon>
        <taxon>ecological metagenomes</taxon>
    </lineage>
</organism>
<evidence type="ECO:0000313" key="2">
    <source>
        <dbReference type="EMBL" id="KKL72758.1"/>
    </source>
</evidence>
<name>A0A0F9EFC7_9ZZZZ</name>